<dbReference type="InterPro" id="IPR018841">
    <property type="entry name" value="DUF2442"/>
</dbReference>
<dbReference type="RefSeq" id="WP_252662722.1">
    <property type="nucleotide sequence ID" value="NZ_CP098611.1"/>
</dbReference>
<dbReference type="Gene3D" id="3.30.2020.40">
    <property type="entry name" value="Uncharacterised protein PF10387, DUF2442"/>
    <property type="match status" value="1"/>
</dbReference>
<reference evidence="2" key="1">
    <citation type="submission" date="2022-06" db="EMBL/GenBank/DDBJ databases">
        <title>Genome sequence of Phormidium yuhuli AB48 isolated from an industrial photobioreactor environment.</title>
        <authorList>
            <person name="Qiu Y."/>
            <person name="Noonan A.J.C."/>
            <person name="Dofher K."/>
            <person name="Koch M."/>
            <person name="Kieft B."/>
            <person name="Lin X."/>
            <person name="Ziels R.M."/>
            <person name="Hallam S.J."/>
        </authorList>
    </citation>
    <scope>NUCLEOTIDE SEQUENCE</scope>
    <source>
        <strain evidence="2">AB48</strain>
    </source>
</reference>
<organism evidence="2 3">
    <name type="scientific">Phormidium yuhuli AB48</name>
    <dbReference type="NCBI Taxonomy" id="2940671"/>
    <lineage>
        <taxon>Bacteria</taxon>
        <taxon>Bacillati</taxon>
        <taxon>Cyanobacteriota</taxon>
        <taxon>Cyanophyceae</taxon>
        <taxon>Oscillatoriophycideae</taxon>
        <taxon>Oscillatoriales</taxon>
        <taxon>Oscillatoriaceae</taxon>
        <taxon>Phormidium</taxon>
        <taxon>Phormidium yuhuli</taxon>
    </lineage>
</organism>
<accession>A0ABY5AP55</accession>
<proteinExistence type="predicted"/>
<name>A0ABY5AP55_9CYAN</name>
<sequence length="152" mass="16774">MANQWQQNWDFEFTEEALAEEIAQAEAEAALAEDGPRAKSVQYNRERNLVEVQLQNGAIFAFPPHLVQGLDTATPEQLDDVWLGGNGQSLHWPSLDADFSLPALVQGIFGSRNWMAELGRKGGQKTSTAKHQAARENGKKGGRPKKAKSSRM</sequence>
<evidence type="ECO:0000313" key="3">
    <source>
        <dbReference type="Proteomes" id="UP001056708"/>
    </source>
</evidence>
<dbReference type="Pfam" id="PF10387">
    <property type="entry name" value="DUF2442"/>
    <property type="match status" value="1"/>
</dbReference>
<dbReference type="EMBL" id="CP098611">
    <property type="protein sequence ID" value="USR90698.1"/>
    <property type="molecule type" value="Genomic_DNA"/>
</dbReference>
<feature type="region of interest" description="Disordered" evidence="1">
    <location>
        <begin position="120"/>
        <end position="152"/>
    </location>
</feature>
<dbReference type="Proteomes" id="UP001056708">
    <property type="component" value="Chromosome"/>
</dbReference>
<feature type="compositionally biased region" description="Basic residues" evidence="1">
    <location>
        <begin position="140"/>
        <end position="152"/>
    </location>
</feature>
<gene>
    <name evidence="2" type="ORF">NEA10_18040</name>
</gene>
<keyword evidence="3" id="KW-1185">Reference proteome</keyword>
<evidence type="ECO:0000256" key="1">
    <source>
        <dbReference type="SAM" id="MobiDB-lite"/>
    </source>
</evidence>
<protein>
    <submittedName>
        <fullName evidence="2">DUF2442 domain-containing protein</fullName>
    </submittedName>
</protein>
<evidence type="ECO:0000313" key="2">
    <source>
        <dbReference type="EMBL" id="USR90698.1"/>
    </source>
</evidence>